<sequence length="207" mass="23367">MMKQMNNKEMAELLDKSIKKNAARNRVLIMLTTFSLLVGVYALLSRQDSLIEKNQVLAAQNDSLVVKTDSLEKVTAYTFSEDSLRMVIAAILNTQKSEDTIRKYYAAVMERYYLDSNVSVDQTVATWKSIKGTVNTSHQAVTFSPQDIDISFTGLTGEKPTAVIYVKAQYSKDITKFPATELSYQLKVDTDYKVISIRNLVPKKEVQ</sequence>
<accession>A0A327R1X5</accession>
<dbReference type="EMBL" id="QLLL01000001">
    <property type="protein sequence ID" value="RAJ10670.1"/>
    <property type="molecule type" value="Genomic_DNA"/>
</dbReference>
<name>A0A327R1X5_9BACT</name>
<organism evidence="1 2">
    <name type="scientific">Chitinophaga skermanii</name>
    <dbReference type="NCBI Taxonomy" id="331697"/>
    <lineage>
        <taxon>Bacteria</taxon>
        <taxon>Pseudomonadati</taxon>
        <taxon>Bacteroidota</taxon>
        <taxon>Chitinophagia</taxon>
        <taxon>Chitinophagales</taxon>
        <taxon>Chitinophagaceae</taxon>
        <taxon>Chitinophaga</taxon>
    </lineage>
</organism>
<dbReference type="RefSeq" id="WP_111595805.1">
    <property type="nucleotide sequence ID" value="NZ_QLLL01000001.1"/>
</dbReference>
<comment type="caution">
    <text evidence="1">The sequence shown here is derived from an EMBL/GenBank/DDBJ whole genome shotgun (WGS) entry which is preliminary data.</text>
</comment>
<protein>
    <submittedName>
        <fullName evidence="1">Uncharacterized protein</fullName>
    </submittedName>
</protein>
<dbReference type="Proteomes" id="UP000249547">
    <property type="component" value="Unassembled WGS sequence"/>
</dbReference>
<evidence type="ECO:0000313" key="2">
    <source>
        <dbReference type="Proteomes" id="UP000249547"/>
    </source>
</evidence>
<proteinExistence type="predicted"/>
<evidence type="ECO:0000313" key="1">
    <source>
        <dbReference type="EMBL" id="RAJ10670.1"/>
    </source>
</evidence>
<reference evidence="1 2" key="1">
    <citation type="submission" date="2018-06" db="EMBL/GenBank/DDBJ databases">
        <title>Genomic Encyclopedia of Archaeal and Bacterial Type Strains, Phase II (KMG-II): from individual species to whole genera.</title>
        <authorList>
            <person name="Goeker M."/>
        </authorList>
    </citation>
    <scope>NUCLEOTIDE SEQUENCE [LARGE SCALE GENOMIC DNA]</scope>
    <source>
        <strain evidence="1 2">DSM 23857</strain>
    </source>
</reference>
<keyword evidence="2" id="KW-1185">Reference proteome</keyword>
<gene>
    <name evidence="1" type="ORF">LX64_00276</name>
</gene>
<dbReference type="AlphaFoldDB" id="A0A327R1X5"/>